<feature type="chain" id="PRO_5003256513" evidence="2">
    <location>
        <begin position="21"/>
        <end position="136"/>
    </location>
</feature>
<dbReference type="Proteomes" id="UP000006860">
    <property type="component" value="Chromosome"/>
</dbReference>
<name>F0SN89_RUBBR</name>
<evidence type="ECO:0000259" key="3">
    <source>
        <dbReference type="PROSITE" id="PS51502"/>
    </source>
</evidence>
<evidence type="ECO:0000256" key="2">
    <source>
        <dbReference type="SAM" id="SignalP"/>
    </source>
</evidence>
<protein>
    <submittedName>
        <fullName evidence="4">Stress responsive alpha-beta barrel domain-containing protein</fullName>
    </submittedName>
</protein>
<dbReference type="KEGG" id="pbs:Plabr_4561"/>
<dbReference type="InterPro" id="IPR044662">
    <property type="entry name" value="HS1/DABB1-like"/>
</dbReference>
<gene>
    <name evidence="4" type="ordered locus">Plabr_4561</name>
</gene>
<feature type="signal peptide" evidence="2">
    <location>
        <begin position="1"/>
        <end position="20"/>
    </location>
</feature>
<dbReference type="OrthoDB" id="9808130at2"/>
<dbReference type="EMBL" id="CP002546">
    <property type="protein sequence ID" value="ADY62132.1"/>
    <property type="molecule type" value="Genomic_DNA"/>
</dbReference>
<dbReference type="PANTHER" id="PTHR33178:SF10">
    <property type="entry name" value="STRESS-RESPONSE A_B BARREL DOMAIN-CONTAINING PROTEIN"/>
    <property type="match status" value="1"/>
</dbReference>
<dbReference type="PANTHER" id="PTHR33178">
    <property type="match status" value="1"/>
</dbReference>
<organism evidence="4 5">
    <name type="scientific">Rubinisphaera brasiliensis (strain ATCC 49424 / DSM 5305 / JCM 21570 / IAM 15109 / NBRC 103401 / IFAM 1448)</name>
    <name type="common">Planctomyces brasiliensis</name>
    <dbReference type="NCBI Taxonomy" id="756272"/>
    <lineage>
        <taxon>Bacteria</taxon>
        <taxon>Pseudomonadati</taxon>
        <taxon>Planctomycetota</taxon>
        <taxon>Planctomycetia</taxon>
        <taxon>Planctomycetales</taxon>
        <taxon>Planctomycetaceae</taxon>
        <taxon>Rubinisphaera</taxon>
    </lineage>
</organism>
<comment type="subunit">
    <text evidence="1">Homodimer.</text>
</comment>
<dbReference type="AlphaFoldDB" id="F0SN89"/>
<dbReference type="SMART" id="SM00886">
    <property type="entry name" value="Dabb"/>
    <property type="match status" value="1"/>
</dbReference>
<dbReference type="InterPro" id="IPR011008">
    <property type="entry name" value="Dimeric_a/b-barrel"/>
</dbReference>
<feature type="domain" description="Stress-response A/B barrel" evidence="3">
    <location>
        <begin position="38"/>
        <end position="132"/>
    </location>
</feature>
<reference evidence="5" key="1">
    <citation type="submission" date="2011-02" db="EMBL/GenBank/DDBJ databases">
        <title>The complete genome of Planctomyces brasiliensis DSM 5305.</title>
        <authorList>
            <person name="Lucas S."/>
            <person name="Copeland A."/>
            <person name="Lapidus A."/>
            <person name="Bruce D."/>
            <person name="Goodwin L."/>
            <person name="Pitluck S."/>
            <person name="Kyrpides N."/>
            <person name="Mavromatis K."/>
            <person name="Pagani I."/>
            <person name="Ivanova N."/>
            <person name="Ovchinnikova G."/>
            <person name="Lu M."/>
            <person name="Detter J.C."/>
            <person name="Han C."/>
            <person name="Land M."/>
            <person name="Hauser L."/>
            <person name="Markowitz V."/>
            <person name="Cheng J.-F."/>
            <person name="Hugenholtz P."/>
            <person name="Woyke T."/>
            <person name="Wu D."/>
            <person name="Tindall B."/>
            <person name="Pomrenke H.G."/>
            <person name="Brambilla E."/>
            <person name="Klenk H.-P."/>
            <person name="Eisen J.A."/>
        </authorList>
    </citation>
    <scope>NUCLEOTIDE SEQUENCE [LARGE SCALE GENOMIC DNA]</scope>
    <source>
        <strain evidence="5">ATCC 49424 / DSM 5305 / JCM 21570 / NBRC 103401 / IFAM 1448</strain>
    </source>
</reference>
<dbReference type="STRING" id="756272.Plabr_4561"/>
<dbReference type="Pfam" id="PF07876">
    <property type="entry name" value="Dabb"/>
    <property type="match status" value="1"/>
</dbReference>
<sequence>MLKHLLIPCLLLAAFGGVSVEQSFSDDSKAEAVQERVYRHVVLFKFKDDATKEQIDEIVTAFGQLEDQIDTIIAYEHGTDISPEKLAKGFTHCFLVTFESDEDLKAYLPHPAHQAFTKKLKPILADVLVVDFWANK</sequence>
<dbReference type="eggNOG" id="COG2755">
    <property type="taxonomic scope" value="Bacteria"/>
</dbReference>
<accession>F0SN89</accession>
<keyword evidence="2" id="KW-0732">Signal</keyword>
<dbReference type="Gene3D" id="3.30.70.100">
    <property type="match status" value="1"/>
</dbReference>
<evidence type="ECO:0000256" key="1">
    <source>
        <dbReference type="ARBA" id="ARBA00011738"/>
    </source>
</evidence>
<keyword evidence="5" id="KW-1185">Reference proteome</keyword>
<dbReference type="HOGENOM" id="CLU_080664_4_0_0"/>
<evidence type="ECO:0000313" key="5">
    <source>
        <dbReference type="Proteomes" id="UP000006860"/>
    </source>
</evidence>
<dbReference type="RefSeq" id="WP_013630836.1">
    <property type="nucleotide sequence ID" value="NC_015174.1"/>
</dbReference>
<dbReference type="PROSITE" id="PS51502">
    <property type="entry name" value="S_R_A_B_BARREL"/>
    <property type="match status" value="1"/>
</dbReference>
<dbReference type="SUPFAM" id="SSF54909">
    <property type="entry name" value="Dimeric alpha+beta barrel"/>
    <property type="match status" value="1"/>
</dbReference>
<evidence type="ECO:0000313" key="4">
    <source>
        <dbReference type="EMBL" id="ADY62132.1"/>
    </source>
</evidence>
<dbReference type="InterPro" id="IPR013097">
    <property type="entry name" value="Dabb"/>
</dbReference>
<proteinExistence type="predicted"/>